<protein>
    <submittedName>
        <fullName evidence="1">Uncharacterized protein</fullName>
    </submittedName>
</protein>
<keyword evidence="2" id="KW-1185">Reference proteome</keyword>
<organism evidence="1 2">
    <name type="scientific">Roseateles paludis</name>
    <dbReference type="NCBI Taxonomy" id="3145238"/>
    <lineage>
        <taxon>Bacteria</taxon>
        <taxon>Pseudomonadati</taxon>
        <taxon>Pseudomonadota</taxon>
        <taxon>Betaproteobacteria</taxon>
        <taxon>Burkholderiales</taxon>
        <taxon>Sphaerotilaceae</taxon>
        <taxon>Roseateles</taxon>
    </lineage>
</organism>
<proteinExistence type="predicted"/>
<gene>
    <name evidence="1" type="ORF">ABDJ85_19390</name>
</gene>
<evidence type="ECO:0000313" key="1">
    <source>
        <dbReference type="EMBL" id="MEO3693643.1"/>
    </source>
</evidence>
<dbReference type="RefSeq" id="WP_347706456.1">
    <property type="nucleotide sequence ID" value="NZ_JBDPZD010000009.1"/>
</dbReference>
<accession>A0ABV0G7E1</accession>
<sequence>MAALPVTIAVKNIKCRIETDEVGADEPYVLVTAIDLKTFPLPTVEVTRYGPWGDVDKGETHSTMPLQPGFNPDNLPGIVWRRNAWGPSGNAKAIASPQDAIILVSMMEHDDGEPSAARTIVKGAVVSSLAASSSLSRAQKVQKLIADINGALEIPTGAPNFDDRVGSTQEFVLSNSLLNVAAGPKTKTLTIVGDGGKYDVKLVVTKG</sequence>
<reference evidence="1 2" key="1">
    <citation type="submission" date="2024-05" db="EMBL/GenBank/DDBJ databases">
        <title>Roseateles sp. DJS-2-20 16S ribosomal RNA gene Genome sequencing and assembly.</title>
        <authorList>
            <person name="Woo H."/>
        </authorList>
    </citation>
    <scope>NUCLEOTIDE SEQUENCE [LARGE SCALE GENOMIC DNA]</scope>
    <source>
        <strain evidence="1 2">DJS-2-20</strain>
    </source>
</reference>
<evidence type="ECO:0000313" key="2">
    <source>
        <dbReference type="Proteomes" id="UP001495147"/>
    </source>
</evidence>
<name>A0ABV0G7E1_9BURK</name>
<dbReference type="Proteomes" id="UP001495147">
    <property type="component" value="Unassembled WGS sequence"/>
</dbReference>
<dbReference type="EMBL" id="JBDPZD010000009">
    <property type="protein sequence ID" value="MEO3693643.1"/>
    <property type="molecule type" value="Genomic_DNA"/>
</dbReference>
<comment type="caution">
    <text evidence="1">The sequence shown here is derived from an EMBL/GenBank/DDBJ whole genome shotgun (WGS) entry which is preliminary data.</text>
</comment>